<name>A0ABQ7L2D5_BRACM</name>
<evidence type="ECO:0000259" key="9">
    <source>
        <dbReference type="PROSITE" id="PS50003"/>
    </source>
</evidence>
<feature type="repeat" description="RCC1" evidence="6">
    <location>
        <begin position="226"/>
        <end position="279"/>
    </location>
</feature>
<dbReference type="InterPro" id="IPR000408">
    <property type="entry name" value="Reg_chr_condens"/>
</dbReference>
<dbReference type="SUPFAM" id="SSF50729">
    <property type="entry name" value="PH domain-like"/>
    <property type="match status" value="1"/>
</dbReference>
<evidence type="ECO:0000256" key="1">
    <source>
        <dbReference type="ARBA" id="ARBA00022723"/>
    </source>
</evidence>
<evidence type="ECO:0000259" key="10">
    <source>
        <dbReference type="PROSITE" id="PS50178"/>
    </source>
</evidence>
<dbReference type="PROSITE" id="PS00626">
    <property type="entry name" value="RCC1_2"/>
    <property type="match status" value="3"/>
</dbReference>
<evidence type="ECO:0000256" key="8">
    <source>
        <dbReference type="SAM" id="MobiDB-lite"/>
    </source>
</evidence>
<feature type="compositionally biased region" description="Low complexity" evidence="8">
    <location>
        <begin position="152"/>
        <end position="166"/>
    </location>
</feature>
<feature type="region of interest" description="Disordered" evidence="8">
    <location>
        <begin position="842"/>
        <end position="916"/>
    </location>
</feature>
<dbReference type="InterPro" id="IPR011993">
    <property type="entry name" value="PH-like_dom_sf"/>
</dbReference>
<dbReference type="Proteomes" id="UP000823674">
    <property type="component" value="Chromosome A07"/>
</dbReference>
<feature type="domain" description="PH" evidence="9">
    <location>
        <begin position="1"/>
        <end position="65"/>
    </location>
</feature>
<evidence type="ECO:0000256" key="7">
    <source>
        <dbReference type="SAM" id="Coils"/>
    </source>
</evidence>
<feature type="compositionally biased region" description="Polar residues" evidence="8">
    <location>
        <begin position="845"/>
        <end position="856"/>
    </location>
</feature>
<dbReference type="InterPro" id="IPR013591">
    <property type="entry name" value="Brevis_radix_dom"/>
</dbReference>
<dbReference type="PROSITE" id="PS50003">
    <property type="entry name" value="PH_DOMAIN"/>
    <property type="match status" value="1"/>
</dbReference>
<evidence type="ECO:0000256" key="2">
    <source>
        <dbReference type="ARBA" id="ARBA00022737"/>
    </source>
</evidence>
<reference evidence="12 13" key="1">
    <citation type="submission" date="2021-03" db="EMBL/GenBank/DDBJ databases">
        <authorList>
            <person name="King G.J."/>
            <person name="Bancroft I."/>
            <person name="Baten A."/>
            <person name="Bloomfield J."/>
            <person name="Borpatragohain P."/>
            <person name="He Z."/>
            <person name="Irish N."/>
            <person name="Irwin J."/>
            <person name="Liu K."/>
            <person name="Mauleon R.P."/>
            <person name="Moore J."/>
            <person name="Morris R."/>
            <person name="Ostergaard L."/>
            <person name="Wang B."/>
            <person name="Wells R."/>
        </authorList>
    </citation>
    <scope>NUCLEOTIDE SEQUENCE [LARGE SCALE GENOMIC DNA]</scope>
    <source>
        <strain evidence="12">R-o-18</strain>
        <tissue evidence="12">Leaf</tissue>
    </source>
</reference>
<evidence type="ECO:0000256" key="5">
    <source>
        <dbReference type="PROSITE-ProRule" id="PRU00091"/>
    </source>
</evidence>
<feature type="repeat" description="RCC1" evidence="6">
    <location>
        <begin position="335"/>
        <end position="386"/>
    </location>
</feature>
<feature type="repeat" description="RCC1" evidence="6">
    <location>
        <begin position="445"/>
        <end position="492"/>
    </location>
</feature>
<dbReference type="InterPro" id="IPR058923">
    <property type="entry name" value="RCC1-like_dom"/>
</dbReference>
<keyword evidence="4" id="KW-0862">Zinc</keyword>
<evidence type="ECO:0000256" key="6">
    <source>
        <dbReference type="PROSITE-ProRule" id="PRU00235"/>
    </source>
</evidence>
<dbReference type="PANTHER" id="PTHR22870:SF91">
    <property type="entry name" value="REGULATOR OF CHROMOSOME CONDENSATION (RCC1) FAMILY WITH FYVE ZINC FINGER DOMAIN-CONTAINING PROTEIN"/>
    <property type="match status" value="1"/>
</dbReference>
<sequence length="991" mass="106920">MADLVSYGSIERDIEQAVFQRYLRPDKDYLSFSLIYSNRKRTLDVICKDKVEAEVWIAGLKALISGQGGRAKIDGWSDGLSIADSRDLTLGSPTNSSVCASRDFNSVDVPYASTAFSKSIRTENSVSSERSHVPSGSPNMSVRGPSTDVFRVSVSSAQSTTSSHGSGPDDRDALGDVYLWGEVPSDKNASSKSNVLVPKPLESNVVLDVHQVACGVKHAALVSRQGEVFTWGEESGGRLGHGMGKDVTGGPPQLIESLAGSSVDFVACGEFHTCAVTMNGEIYTWGDGTHNAGLLGHGTDVSHWIPKRISGPLEGLRIASVSCGPWHTALITSTGQLFTFGDGTFGVLGHGDKETVFYPREVKSLSGLKTIAVACGVWHAAAVVEVSSSVSSGKLFTWGDGDKGRLGHGDNETRLKPTCVSSLIDNDFHKVACGHSLTVGLTTCGKVFTMGSSVYGQLGNPTADGKLPCLASNDSVEEVACGAYHVAVLTSRNEVFTWGKGANGRLGHGDVEDRNAPTLVEALKERHVKYIACGANFTAAICLHKWASGAEQTQCSACKQAFGFTKKSHNCYNCGLVHCHSCSSKKSLKASLAPNPGKPYRVCDSCYSKLSKASEGSVMPRLSGENKDRLDKAELRLAKSGIPSKIDLIKQLDNRAARQGRKGETFSLVRTSQTPLLQLRDAFSNVAELRRGPPKPVVTPSGGSSRSVSPFSRRSSPTRSVTPIPSMVGIGFSTSVTESLKKTNELLNQEVVRLRAQAESLRQRCEVQELEVQKSVKKAQEAMKQASDESAKSEAAKEVIKSLTTQLKDIVKLLPPGAHEAETARTTHLLNGLEQNGIHFANAKGQRSSRSDSVSDTPLTSPLTPPSRSVNGLWRSSQSPRNTDELQSDGVRISNGFSEDGDTRRNSRSSVATSNASQVEAEWIEQYEPGVYITLLALGDGTRDLKRVRFSRRRFKEQQAEAWWTENRERVYEKYNIRGTDRPSVQSQLPT</sequence>
<evidence type="ECO:0000256" key="4">
    <source>
        <dbReference type="ARBA" id="ARBA00022833"/>
    </source>
</evidence>
<evidence type="ECO:0000313" key="13">
    <source>
        <dbReference type="Proteomes" id="UP000823674"/>
    </source>
</evidence>
<dbReference type="Gene3D" id="2.130.10.30">
    <property type="entry name" value="Regulator of chromosome condensation 1/beta-lactamase-inhibitor protein II"/>
    <property type="match status" value="2"/>
</dbReference>
<organism evidence="12 13">
    <name type="scientific">Brassica rapa subsp. trilocularis</name>
    <dbReference type="NCBI Taxonomy" id="1813537"/>
    <lineage>
        <taxon>Eukaryota</taxon>
        <taxon>Viridiplantae</taxon>
        <taxon>Streptophyta</taxon>
        <taxon>Embryophyta</taxon>
        <taxon>Tracheophyta</taxon>
        <taxon>Spermatophyta</taxon>
        <taxon>Magnoliopsida</taxon>
        <taxon>eudicotyledons</taxon>
        <taxon>Gunneridae</taxon>
        <taxon>Pentapetalae</taxon>
        <taxon>rosids</taxon>
        <taxon>malvids</taxon>
        <taxon>Brassicales</taxon>
        <taxon>Brassicaceae</taxon>
        <taxon>Brassiceae</taxon>
        <taxon>Brassica</taxon>
    </lineage>
</organism>
<feature type="domain" description="BRX" evidence="11">
    <location>
        <begin position="921"/>
        <end position="976"/>
    </location>
</feature>
<dbReference type="Pfam" id="PF01363">
    <property type="entry name" value="FYVE"/>
    <property type="match status" value="1"/>
</dbReference>
<feature type="repeat" description="RCC1" evidence="6">
    <location>
        <begin position="493"/>
        <end position="544"/>
    </location>
</feature>
<feature type="region of interest" description="Disordered" evidence="8">
    <location>
        <begin position="123"/>
        <end position="175"/>
    </location>
</feature>
<feature type="domain" description="FYVE-type" evidence="10">
    <location>
        <begin position="549"/>
        <end position="611"/>
    </location>
</feature>
<feature type="repeat" description="RCC1" evidence="6">
    <location>
        <begin position="280"/>
        <end position="334"/>
    </location>
</feature>
<dbReference type="PROSITE" id="PS50012">
    <property type="entry name" value="RCC1_3"/>
    <property type="match status" value="7"/>
</dbReference>
<dbReference type="InterPro" id="IPR011011">
    <property type="entry name" value="Znf_FYVE_PHD"/>
</dbReference>
<dbReference type="InterPro" id="IPR027988">
    <property type="entry name" value="BRX_N"/>
</dbReference>
<keyword evidence="13" id="KW-1185">Reference proteome</keyword>
<keyword evidence="2" id="KW-0677">Repeat</keyword>
<proteinExistence type="predicted"/>
<feature type="compositionally biased region" description="Polar residues" evidence="8">
    <location>
        <begin position="123"/>
        <end position="140"/>
    </location>
</feature>
<feature type="repeat" description="RCC1" evidence="6">
    <location>
        <begin position="175"/>
        <end position="225"/>
    </location>
</feature>
<evidence type="ECO:0000259" key="11">
    <source>
        <dbReference type="PROSITE" id="PS51514"/>
    </source>
</evidence>
<dbReference type="InterPro" id="IPR017455">
    <property type="entry name" value="Znf_FYVE-rel"/>
</dbReference>
<dbReference type="InterPro" id="IPR009091">
    <property type="entry name" value="RCC1/BLIP-II"/>
</dbReference>
<feature type="compositionally biased region" description="Polar residues" evidence="8">
    <location>
        <begin position="868"/>
        <end position="881"/>
    </location>
</feature>
<keyword evidence="3 5" id="KW-0863">Zinc-finger</keyword>
<dbReference type="Pfam" id="PF25390">
    <property type="entry name" value="WD40_RLD"/>
    <property type="match status" value="1"/>
</dbReference>
<dbReference type="SUPFAM" id="SSF50985">
    <property type="entry name" value="RCC1/BLIP-II"/>
    <property type="match status" value="1"/>
</dbReference>
<dbReference type="InterPro" id="IPR000306">
    <property type="entry name" value="Znf_FYVE"/>
</dbReference>
<dbReference type="InterPro" id="IPR001849">
    <property type="entry name" value="PH_domain"/>
</dbReference>
<dbReference type="Gene3D" id="3.30.40.10">
    <property type="entry name" value="Zinc/RING finger domain, C3HC4 (zinc finger)"/>
    <property type="match status" value="1"/>
</dbReference>
<keyword evidence="1" id="KW-0479">Metal-binding</keyword>
<dbReference type="Pfam" id="PF13713">
    <property type="entry name" value="BRX_N"/>
    <property type="match status" value="1"/>
</dbReference>
<dbReference type="InterPro" id="IPR051210">
    <property type="entry name" value="Ub_ligase/GEF_domain"/>
</dbReference>
<feature type="region of interest" description="Disordered" evidence="8">
    <location>
        <begin position="688"/>
        <end position="723"/>
    </location>
</feature>
<feature type="compositionally biased region" description="Low complexity" evidence="8">
    <location>
        <begin position="698"/>
        <end position="723"/>
    </location>
</feature>
<dbReference type="EMBL" id="JADBGQ010000009">
    <property type="protein sequence ID" value="KAG5380753.1"/>
    <property type="molecule type" value="Genomic_DNA"/>
</dbReference>
<comment type="caution">
    <text evidence="12">The sequence shown here is derived from an EMBL/GenBank/DDBJ whole genome shotgun (WGS) entry which is preliminary data.</text>
</comment>
<dbReference type="SMART" id="SM00064">
    <property type="entry name" value="FYVE"/>
    <property type="match status" value="1"/>
</dbReference>
<dbReference type="PROSITE" id="PS51514">
    <property type="entry name" value="BRX"/>
    <property type="match status" value="1"/>
</dbReference>
<accession>A0ABQ7L2D5</accession>
<evidence type="ECO:0000313" key="12">
    <source>
        <dbReference type="EMBL" id="KAG5380753.1"/>
    </source>
</evidence>
<dbReference type="Gene3D" id="2.30.29.30">
    <property type="entry name" value="Pleckstrin-homology domain (PH domain)/Phosphotyrosine-binding domain (PTB)"/>
    <property type="match status" value="1"/>
</dbReference>
<keyword evidence="7" id="KW-0175">Coiled coil</keyword>
<feature type="coiled-coil region" evidence="7">
    <location>
        <begin position="737"/>
        <end position="796"/>
    </location>
</feature>
<dbReference type="InterPro" id="IPR013083">
    <property type="entry name" value="Znf_RING/FYVE/PHD"/>
</dbReference>
<dbReference type="SUPFAM" id="SSF57903">
    <property type="entry name" value="FYVE/PHD zinc finger"/>
    <property type="match status" value="1"/>
</dbReference>
<feature type="repeat" description="RCC1" evidence="6">
    <location>
        <begin position="393"/>
        <end position="444"/>
    </location>
</feature>
<dbReference type="Pfam" id="PF08381">
    <property type="entry name" value="BRX"/>
    <property type="match status" value="1"/>
</dbReference>
<gene>
    <name evidence="12" type="primary">A07p043900.1_BraROA</name>
    <name evidence="12" type="ORF">IGI04_028595</name>
</gene>
<protein>
    <recommendedName>
        <fullName evidence="14">FYVE-type domain-containing protein</fullName>
    </recommendedName>
</protein>
<dbReference type="PRINTS" id="PR00633">
    <property type="entry name" value="RCCNDNSATION"/>
</dbReference>
<dbReference type="PANTHER" id="PTHR22870">
    <property type="entry name" value="REGULATOR OF CHROMOSOME CONDENSATION"/>
    <property type="match status" value="1"/>
</dbReference>
<dbReference type="PROSITE" id="PS50178">
    <property type="entry name" value="ZF_FYVE"/>
    <property type="match status" value="1"/>
</dbReference>
<evidence type="ECO:0008006" key="14">
    <source>
        <dbReference type="Google" id="ProtNLM"/>
    </source>
</evidence>
<evidence type="ECO:0000256" key="3">
    <source>
        <dbReference type="ARBA" id="ARBA00022771"/>
    </source>
</evidence>